<keyword evidence="1" id="KW-0472">Membrane</keyword>
<keyword evidence="1" id="KW-0812">Transmembrane</keyword>
<feature type="transmembrane region" description="Helical" evidence="1">
    <location>
        <begin position="29"/>
        <end position="47"/>
    </location>
</feature>
<protein>
    <recommendedName>
        <fullName evidence="3">CvpA family protein</fullName>
    </recommendedName>
</protein>
<keyword evidence="1" id="KW-1133">Transmembrane helix</keyword>
<name>A0A644YU29_9ZZZZ</name>
<sequence length="564" mass="62691">MNHNFEDGDYVNIDENGGAKPKKAAKRGGELKAIIITLLVALVLFYIQLPAINLKSQGFYSYICIVLIVYTVARLPAVMRKTDFDFRNVGRRNLKPLVTVFYPAVVMLGLVGLCAIGALISSPIIRAGAYRELITVEPGSFTEDVAAVTFDQVPMLDKASAQVLGNRKLGELSDLVSQFEVAGNYNQINYKSRPVRVTPLEYGDFYKWIGNRKEGLPAYIIVDMLSQEVTVQRMQTGMKYSMSEPFFRNTYRALRFKYPTYMFSTPVFEIDDSGIPYWICPRVTNTIGLFGGRDVIGAVLMNAQTGEMQYMAVEDVPQWVDAVYNADLIIEQYDYYGRYRNGFWNSIFGQKGMTMTTAGYNYLALNDDVYVYTGITSVGGDESNIGFILTNQRTKATKFYAIPGAEEYSAMSSAEGVVQHLAYQATFPLLLNVYNQPTYFMALKDNAELVKMYAMVNVSSYQIVATGSSIAECQRVYIQLIQSNGVIDSTASEGTVQGVIEDIRSAVIDGDSMYYIKLAGEDGYFSMSATTDNTVAILSVGDEVEIAYAMRQEGISPALSIKLK</sequence>
<gene>
    <name evidence="2" type="ORF">SDC9_78631</name>
</gene>
<dbReference type="EMBL" id="VSSQ01006258">
    <property type="protein sequence ID" value="MPM32072.1"/>
    <property type="molecule type" value="Genomic_DNA"/>
</dbReference>
<feature type="transmembrane region" description="Helical" evidence="1">
    <location>
        <begin position="59"/>
        <end position="79"/>
    </location>
</feature>
<dbReference type="AlphaFoldDB" id="A0A644YU29"/>
<comment type="caution">
    <text evidence="2">The sequence shown here is derived from an EMBL/GenBank/DDBJ whole genome shotgun (WGS) entry which is preliminary data.</text>
</comment>
<reference evidence="2" key="1">
    <citation type="submission" date="2019-08" db="EMBL/GenBank/DDBJ databases">
        <authorList>
            <person name="Kucharzyk K."/>
            <person name="Murdoch R.W."/>
            <person name="Higgins S."/>
            <person name="Loffler F."/>
        </authorList>
    </citation>
    <scope>NUCLEOTIDE SEQUENCE</scope>
</reference>
<feature type="transmembrane region" description="Helical" evidence="1">
    <location>
        <begin position="100"/>
        <end position="120"/>
    </location>
</feature>
<proteinExistence type="predicted"/>
<accession>A0A644YU29</accession>
<evidence type="ECO:0000313" key="2">
    <source>
        <dbReference type="EMBL" id="MPM32072.1"/>
    </source>
</evidence>
<evidence type="ECO:0000256" key="1">
    <source>
        <dbReference type="SAM" id="Phobius"/>
    </source>
</evidence>
<evidence type="ECO:0008006" key="3">
    <source>
        <dbReference type="Google" id="ProtNLM"/>
    </source>
</evidence>
<organism evidence="2">
    <name type="scientific">bioreactor metagenome</name>
    <dbReference type="NCBI Taxonomy" id="1076179"/>
    <lineage>
        <taxon>unclassified sequences</taxon>
        <taxon>metagenomes</taxon>
        <taxon>ecological metagenomes</taxon>
    </lineage>
</organism>